<feature type="compositionally biased region" description="Acidic residues" evidence="5">
    <location>
        <begin position="39"/>
        <end position="75"/>
    </location>
</feature>
<evidence type="ECO:0000256" key="5">
    <source>
        <dbReference type="SAM" id="MobiDB-lite"/>
    </source>
</evidence>
<evidence type="ECO:0008006" key="10">
    <source>
        <dbReference type="Google" id="ProtNLM"/>
    </source>
</evidence>
<dbReference type="Gene3D" id="3.30.40.10">
    <property type="entry name" value="Zinc/RING finger domain, C3HC4 (zinc finger)"/>
    <property type="match status" value="2"/>
</dbReference>
<keyword evidence="9" id="KW-1185">Reference proteome</keyword>
<accession>A0A8C5A2A5</accession>
<dbReference type="PROSITE" id="PS00518">
    <property type="entry name" value="ZF_RING_1"/>
    <property type="match status" value="1"/>
</dbReference>
<dbReference type="InterPro" id="IPR013083">
    <property type="entry name" value="Znf_RING/FYVE/PHD"/>
</dbReference>
<dbReference type="PANTHER" id="PTHR12618">
    <property type="entry name" value="PHD AND RING FINGER DOMAIN-CONTAINING PROTEIN 1"/>
    <property type="match status" value="1"/>
</dbReference>
<dbReference type="PROSITE" id="PS50089">
    <property type="entry name" value="ZF_RING_2"/>
    <property type="match status" value="1"/>
</dbReference>
<dbReference type="Ensembl" id="ENSGMOT00000051415.1">
    <property type="protein sequence ID" value="ENSGMOP00000024686.1"/>
    <property type="gene ID" value="ENSGMOG00000028312.1"/>
</dbReference>
<dbReference type="InterPro" id="IPR017907">
    <property type="entry name" value="Znf_RING_CS"/>
</dbReference>
<dbReference type="InterPro" id="IPR001965">
    <property type="entry name" value="Znf_PHD"/>
</dbReference>
<evidence type="ECO:0000259" key="6">
    <source>
        <dbReference type="PROSITE" id="PS50016"/>
    </source>
</evidence>
<dbReference type="Proteomes" id="UP000694546">
    <property type="component" value="Chromosome 9"/>
</dbReference>
<protein>
    <recommendedName>
        <fullName evidence="10">PHD and RING finger domain-containing protein 1</fullName>
    </recommendedName>
</protein>
<evidence type="ECO:0000256" key="4">
    <source>
        <dbReference type="PROSITE-ProRule" id="PRU00175"/>
    </source>
</evidence>
<dbReference type="GeneTree" id="ENSGT00950000183205"/>
<reference evidence="8" key="2">
    <citation type="submission" date="2025-09" db="UniProtKB">
        <authorList>
            <consortium name="Ensembl"/>
        </authorList>
    </citation>
    <scope>IDENTIFICATION</scope>
</reference>
<dbReference type="InterPro" id="IPR047157">
    <property type="entry name" value="PHRF1/Atg35"/>
</dbReference>
<dbReference type="GO" id="GO:0008270">
    <property type="term" value="F:zinc ion binding"/>
    <property type="evidence" value="ECO:0007669"/>
    <property type="project" value="UniProtKB-KW"/>
</dbReference>
<feature type="domain" description="PHD-type" evidence="6">
    <location>
        <begin position="183"/>
        <end position="233"/>
    </location>
</feature>
<evidence type="ECO:0000259" key="7">
    <source>
        <dbReference type="PROSITE" id="PS50089"/>
    </source>
</evidence>
<dbReference type="InterPro" id="IPR019787">
    <property type="entry name" value="Znf_PHD-finger"/>
</dbReference>
<reference evidence="8" key="1">
    <citation type="submission" date="2025-08" db="UniProtKB">
        <authorList>
            <consortium name="Ensembl"/>
        </authorList>
    </citation>
    <scope>IDENTIFICATION</scope>
</reference>
<organism evidence="8 9">
    <name type="scientific">Gadus morhua</name>
    <name type="common">Atlantic cod</name>
    <dbReference type="NCBI Taxonomy" id="8049"/>
    <lineage>
        <taxon>Eukaryota</taxon>
        <taxon>Metazoa</taxon>
        <taxon>Chordata</taxon>
        <taxon>Craniata</taxon>
        <taxon>Vertebrata</taxon>
        <taxon>Euteleostomi</taxon>
        <taxon>Actinopterygii</taxon>
        <taxon>Neopterygii</taxon>
        <taxon>Teleostei</taxon>
        <taxon>Neoteleostei</taxon>
        <taxon>Acanthomorphata</taxon>
        <taxon>Zeiogadaria</taxon>
        <taxon>Gadariae</taxon>
        <taxon>Gadiformes</taxon>
        <taxon>Gadoidei</taxon>
        <taxon>Gadidae</taxon>
        <taxon>Gadus</taxon>
    </lineage>
</organism>
<dbReference type="InterPro" id="IPR001841">
    <property type="entry name" value="Znf_RING"/>
</dbReference>
<feature type="region of interest" description="Disordered" evidence="5">
    <location>
        <begin position="1"/>
        <end position="95"/>
    </location>
</feature>
<dbReference type="PANTHER" id="PTHR12618:SF20">
    <property type="entry name" value="PHD AND RING FINGER DOMAIN-CONTAINING PROTEIN 1"/>
    <property type="match status" value="1"/>
</dbReference>
<dbReference type="PROSITE" id="PS01359">
    <property type="entry name" value="ZF_PHD_1"/>
    <property type="match status" value="1"/>
</dbReference>
<evidence type="ECO:0000313" key="9">
    <source>
        <dbReference type="Proteomes" id="UP000694546"/>
    </source>
</evidence>
<evidence type="ECO:0000256" key="1">
    <source>
        <dbReference type="ARBA" id="ARBA00022723"/>
    </source>
</evidence>
<dbReference type="CDD" id="cd15536">
    <property type="entry name" value="PHD_PHRF1"/>
    <property type="match status" value="1"/>
</dbReference>
<keyword evidence="2 4" id="KW-0863">Zinc-finger</keyword>
<sequence length="262" mass="29122">MEEEDSQDELINKNQAHGKRKRPTVWDISDGSDQAEDHSGEEEEGDSESGEGDDLLDGEEEEEDEEDKEDDDDDDGKPAEGAVAGTSADLDGMSSDEDAEKCPICLNSFGSQPVATPESCQHYFCLDCILLWSKNANSCPVDRIVFGSIYLRKCYGGKVQKMIMVEKPVKEGMEEVVNLELEQVTCEVCQGSDREDRLLLCDGCDAGYHMECLTPPIDAVPVEEWFCPECEANNRNSMATCLHFIINFPVLFLKLETEAIVK</sequence>
<keyword evidence="3" id="KW-0862">Zinc</keyword>
<keyword evidence="1" id="KW-0479">Metal-binding</keyword>
<dbReference type="Pfam" id="PF13639">
    <property type="entry name" value="zf-RING_2"/>
    <property type="match status" value="1"/>
</dbReference>
<dbReference type="AlphaFoldDB" id="A0A8C5A2A5"/>
<evidence type="ECO:0000313" key="8">
    <source>
        <dbReference type="Ensembl" id="ENSGMOP00000024686.1"/>
    </source>
</evidence>
<dbReference type="PROSITE" id="PS50016">
    <property type="entry name" value="ZF_PHD_2"/>
    <property type="match status" value="1"/>
</dbReference>
<dbReference type="SUPFAM" id="SSF57850">
    <property type="entry name" value="RING/U-box"/>
    <property type="match status" value="1"/>
</dbReference>
<dbReference type="InterPro" id="IPR019786">
    <property type="entry name" value="Zinc_finger_PHD-type_CS"/>
</dbReference>
<feature type="domain" description="RING-type" evidence="7">
    <location>
        <begin position="102"/>
        <end position="143"/>
    </location>
</feature>
<dbReference type="OMA" id="MCPECVI"/>
<dbReference type="Pfam" id="PF00628">
    <property type="entry name" value="PHD"/>
    <property type="match status" value="1"/>
</dbReference>
<dbReference type="SUPFAM" id="SSF57903">
    <property type="entry name" value="FYVE/PHD zinc finger"/>
    <property type="match status" value="1"/>
</dbReference>
<dbReference type="SMART" id="SM00184">
    <property type="entry name" value="RING"/>
    <property type="match status" value="2"/>
</dbReference>
<dbReference type="InterPro" id="IPR011011">
    <property type="entry name" value="Znf_FYVE_PHD"/>
</dbReference>
<dbReference type="SMART" id="SM00249">
    <property type="entry name" value="PHD"/>
    <property type="match status" value="1"/>
</dbReference>
<name>A0A8C5A2A5_GADMO</name>
<evidence type="ECO:0000256" key="3">
    <source>
        <dbReference type="ARBA" id="ARBA00022833"/>
    </source>
</evidence>
<proteinExistence type="predicted"/>
<evidence type="ECO:0000256" key="2">
    <source>
        <dbReference type="ARBA" id="ARBA00022771"/>
    </source>
</evidence>